<sequence length="87" mass="8936">MTWTAVTTRRTRYVLGPGFLSGAEVGSGEAGLDPATGGTVLVLSSTDAGADSWAEGTRHNVGQEFEVVLKSRVLAAQRSNAVVTDGA</sequence>
<protein>
    <recommendedName>
        <fullName evidence="1">SecDF P1 head subdomain domain-containing protein</fullName>
    </recommendedName>
</protein>
<dbReference type="InterPro" id="IPR054384">
    <property type="entry name" value="SecDF_P1_head"/>
</dbReference>
<dbReference type="EMBL" id="BNAW01000008">
    <property type="protein sequence ID" value="GHG08551.1"/>
    <property type="molecule type" value="Genomic_DNA"/>
</dbReference>
<evidence type="ECO:0000313" key="3">
    <source>
        <dbReference type="Proteomes" id="UP000649955"/>
    </source>
</evidence>
<evidence type="ECO:0000259" key="1">
    <source>
        <dbReference type="Pfam" id="PF22599"/>
    </source>
</evidence>
<dbReference type="Proteomes" id="UP000649955">
    <property type="component" value="Unassembled WGS sequence"/>
</dbReference>
<dbReference type="RefSeq" id="WP_191309747.1">
    <property type="nucleotide sequence ID" value="NZ_BNAW01000008.1"/>
</dbReference>
<dbReference type="Pfam" id="PF22599">
    <property type="entry name" value="SecDF_P1_head"/>
    <property type="match status" value="1"/>
</dbReference>
<feature type="domain" description="SecDF P1 head subdomain" evidence="1">
    <location>
        <begin position="11"/>
        <end position="81"/>
    </location>
</feature>
<evidence type="ECO:0000313" key="2">
    <source>
        <dbReference type="EMBL" id="GHG08551.1"/>
    </source>
</evidence>
<accession>A0ABQ3K8K6</accession>
<name>A0ABQ3K8K6_9PSEU</name>
<proteinExistence type="predicted"/>
<reference evidence="3" key="1">
    <citation type="journal article" date="2019" name="Int. J. Syst. Evol. Microbiol.">
        <title>The Global Catalogue of Microorganisms (GCM) 10K type strain sequencing project: providing services to taxonomists for standard genome sequencing and annotation.</title>
        <authorList>
            <consortium name="The Broad Institute Genomics Platform"/>
            <consortium name="The Broad Institute Genome Sequencing Center for Infectious Disease"/>
            <person name="Wu L."/>
            <person name="Ma J."/>
        </authorList>
    </citation>
    <scope>NUCLEOTIDE SEQUENCE [LARGE SCALE GENOMIC DNA]</scope>
    <source>
        <strain evidence="3">CGMCC 4.7680</strain>
    </source>
</reference>
<gene>
    <name evidence="2" type="ORF">GCM10017567_26510</name>
</gene>
<comment type="caution">
    <text evidence="2">The sequence shown here is derived from an EMBL/GenBank/DDBJ whole genome shotgun (WGS) entry which is preliminary data.</text>
</comment>
<dbReference type="Gene3D" id="3.30.1360.200">
    <property type="match status" value="1"/>
</dbReference>
<keyword evidence="3" id="KW-1185">Reference proteome</keyword>
<organism evidence="2 3">
    <name type="scientific">Amycolatopsis bullii</name>
    <dbReference type="NCBI Taxonomy" id="941987"/>
    <lineage>
        <taxon>Bacteria</taxon>
        <taxon>Bacillati</taxon>
        <taxon>Actinomycetota</taxon>
        <taxon>Actinomycetes</taxon>
        <taxon>Pseudonocardiales</taxon>
        <taxon>Pseudonocardiaceae</taxon>
        <taxon>Amycolatopsis</taxon>
    </lineage>
</organism>